<keyword evidence="2" id="KW-1185">Reference proteome</keyword>
<protein>
    <submittedName>
        <fullName evidence="1">Uncharacterized protein</fullName>
    </submittedName>
</protein>
<sequence>MDRAPHRHFCVSMFAASSSTVSKIGEGSIGLNAHVAAVDQSTHRMYFPLKSVDGHSVSRVIVPR</sequence>
<dbReference type="Proteomes" id="UP000195569">
    <property type="component" value="Unassembled WGS sequence"/>
</dbReference>
<dbReference type="EMBL" id="CYGY02000067">
    <property type="protein sequence ID" value="SIT49012.1"/>
    <property type="molecule type" value="Genomic_DNA"/>
</dbReference>
<evidence type="ECO:0000313" key="2">
    <source>
        <dbReference type="Proteomes" id="UP000195569"/>
    </source>
</evidence>
<proteinExistence type="predicted"/>
<gene>
    <name evidence="1" type="ORF">BN2476_670062</name>
</gene>
<organism evidence="1 2">
    <name type="scientific">Paraburkholderia piptadeniae</name>
    <dbReference type="NCBI Taxonomy" id="1701573"/>
    <lineage>
        <taxon>Bacteria</taxon>
        <taxon>Pseudomonadati</taxon>
        <taxon>Pseudomonadota</taxon>
        <taxon>Betaproteobacteria</taxon>
        <taxon>Burkholderiales</taxon>
        <taxon>Burkholderiaceae</taxon>
        <taxon>Paraburkholderia</taxon>
    </lineage>
</organism>
<reference evidence="1" key="1">
    <citation type="submission" date="2016-12" db="EMBL/GenBank/DDBJ databases">
        <authorList>
            <person name="Moulin L."/>
        </authorList>
    </citation>
    <scope>NUCLEOTIDE SEQUENCE [LARGE SCALE GENOMIC DNA]</scope>
    <source>
        <strain evidence="1">STM 7183</strain>
    </source>
</reference>
<comment type="caution">
    <text evidence="1">The sequence shown here is derived from an EMBL/GenBank/DDBJ whole genome shotgun (WGS) entry which is preliminary data.</text>
</comment>
<evidence type="ECO:0000313" key="1">
    <source>
        <dbReference type="EMBL" id="SIT49012.1"/>
    </source>
</evidence>
<dbReference type="AlphaFoldDB" id="A0A1N7SNU1"/>
<accession>A0A1N7SNU1</accession>
<name>A0A1N7SNU1_9BURK</name>